<gene>
    <name evidence="10" type="primary">ampS</name>
    <name evidence="10" type="ORF">PEDI_41830</name>
</gene>
<dbReference type="GO" id="GO:0008237">
    <property type="term" value="F:metallopeptidase activity"/>
    <property type="evidence" value="ECO:0007669"/>
    <property type="project" value="UniProtKB-KW"/>
</dbReference>
<evidence type="ECO:0000256" key="8">
    <source>
        <dbReference type="ARBA" id="ARBA00022801"/>
    </source>
</evidence>
<comment type="cofactor">
    <cofactor evidence="1">
        <name>Co(2+)</name>
        <dbReference type="ChEBI" id="CHEBI:48828"/>
    </cofactor>
</comment>
<evidence type="ECO:0000256" key="3">
    <source>
        <dbReference type="ARBA" id="ARBA00001947"/>
    </source>
</evidence>
<dbReference type="GO" id="GO:0006508">
    <property type="term" value="P:proteolysis"/>
    <property type="evidence" value="ECO:0007669"/>
    <property type="project" value="UniProtKB-KW"/>
</dbReference>
<dbReference type="GO" id="GO:0004177">
    <property type="term" value="F:aminopeptidase activity"/>
    <property type="evidence" value="ECO:0007669"/>
    <property type="project" value="UniProtKB-KW"/>
</dbReference>
<dbReference type="InterPro" id="IPR035097">
    <property type="entry name" value="M29_N-terminal"/>
</dbReference>
<evidence type="ECO:0000256" key="1">
    <source>
        <dbReference type="ARBA" id="ARBA00001941"/>
    </source>
</evidence>
<keyword evidence="9" id="KW-0482">Metalloprotease</keyword>
<evidence type="ECO:0000313" key="11">
    <source>
        <dbReference type="Proteomes" id="UP001310022"/>
    </source>
</evidence>
<evidence type="ECO:0000256" key="4">
    <source>
        <dbReference type="ARBA" id="ARBA00008236"/>
    </source>
</evidence>
<evidence type="ECO:0000256" key="6">
    <source>
        <dbReference type="ARBA" id="ARBA00022670"/>
    </source>
</evidence>
<evidence type="ECO:0000256" key="9">
    <source>
        <dbReference type="ARBA" id="ARBA00023049"/>
    </source>
</evidence>
<dbReference type="RefSeq" id="WP_338238771.1">
    <property type="nucleotide sequence ID" value="NZ_BQKE01000003.1"/>
</dbReference>
<dbReference type="EMBL" id="BQKE01000003">
    <property type="protein sequence ID" value="GJM63631.1"/>
    <property type="molecule type" value="Genomic_DNA"/>
</dbReference>
<keyword evidence="5 10" id="KW-0031">Aminopeptidase</keyword>
<comment type="cofactor">
    <cofactor evidence="3">
        <name>Zn(2+)</name>
        <dbReference type="ChEBI" id="CHEBI:29105"/>
    </cofactor>
</comment>
<evidence type="ECO:0000256" key="7">
    <source>
        <dbReference type="ARBA" id="ARBA00022723"/>
    </source>
</evidence>
<dbReference type="PANTHER" id="PTHR34448">
    <property type="entry name" value="AMINOPEPTIDASE"/>
    <property type="match status" value="1"/>
</dbReference>
<evidence type="ECO:0000256" key="5">
    <source>
        <dbReference type="ARBA" id="ARBA00022438"/>
    </source>
</evidence>
<dbReference type="PANTHER" id="PTHR34448:SF1">
    <property type="entry name" value="BLL6088 PROTEIN"/>
    <property type="match status" value="1"/>
</dbReference>
<name>A0AAN4W2R6_9BACT</name>
<keyword evidence="8" id="KW-0378">Hydrolase</keyword>
<keyword evidence="11" id="KW-1185">Reference proteome</keyword>
<dbReference type="PRINTS" id="PR00919">
    <property type="entry name" value="THERMOPTASE"/>
</dbReference>
<comment type="similarity">
    <text evidence="4">Belongs to the peptidase M29 family.</text>
</comment>
<accession>A0AAN4W2R6</accession>
<dbReference type="InterPro" id="IPR000787">
    <property type="entry name" value="Peptidase_M29"/>
</dbReference>
<dbReference type="InterPro" id="IPR052170">
    <property type="entry name" value="M29_Exopeptidase"/>
</dbReference>
<dbReference type="Pfam" id="PF02073">
    <property type="entry name" value="Peptidase_M29"/>
    <property type="match status" value="1"/>
</dbReference>
<evidence type="ECO:0000256" key="2">
    <source>
        <dbReference type="ARBA" id="ARBA00001946"/>
    </source>
</evidence>
<evidence type="ECO:0000313" key="10">
    <source>
        <dbReference type="EMBL" id="GJM63631.1"/>
    </source>
</evidence>
<comment type="caution">
    <text evidence="10">The sequence shown here is derived from an EMBL/GenBank/DDBJ whole genome shotgun (WGS) entry which is preliminary data.</text>
</comment>
<comment type="cofactor">
    <cofactor evidence="2">
        <name>Mg(2+)</name>
        <dbReference type="ChEBI" id="CHEBI:18420"/>
    </cofactor>
</comment>
<dbReference type="SUPFAM" id="SSF144052">
    <property type="entry name" value="Thermophilic metalloprotease-like"/>
    <property type="match status" value="1"/>
</dbReference>
<dbReference type="GO" id="GO:0046872">
    <property type="term" value="F:metal ion binding"/>
    <property type="evidence" value="ECO:0007669"/>
    <property type="project" value="UniProtKB-KW"/>
</dbReference>
<dbReference type="AlphaFoldDB" id="A0AAN4W2R6"/>
<protein>
    <submittedName>
        <fullName evidence="10">Aminopeptidase</fullName>
    </submittedName>
</protein>
<keyword evidence="6" id="KW-0645">Protease</keyword>
<dbReference type="Gene3D" id="3.40.1830.10">
    <property type="entry name" value="Thermophilic metalloprotease (M29)"/>
    <property type="match status" value="1"/>
</dbReference>
<reference evidence="10 11" key="1">
    <citation type="submission" date="2021-12" db="EMBL/GenBank/DDBJ databases">
        <title>Genome sequencing of bacteria with rrn-lacking chromosome and rrn-plasmid.</title>
        <authorList>
            <person name="Anda M."/>
            <person name="Iwasaki W."/>
        </authorList>
    </citation>
    <scope>NUCLEOTIDE SEQUENCE [LARGE SCALE GENOMIC DNA]</scope>
    <source>
        <strain evidence="10 11">NBRC 15940</strain>
    </source>
</reference>
<dbReference type="Proteomes" id="UP001310022">
    <property type="component" value="Unassembled WGS sequence"/>
</dbReference>
<proteinExistence type="inferred from homology"/>
<keyword evidence="7" id="KW-0479">Metal-binding</keyword>
<sequence>MKDPRIDQLAHNLINYSCELKAGEKVLIENFGVEKELVTALVREAYKAGALPFVALKDLEVERALRMGASEEQFERMAKAEADLMRDMDAYIGLRSGSNVNELSDVPQEKMKIFNETILNKVHLELRVPKTRWVVLRYPNPSMAQLAKMSTEAFEDHYFNVCNLDYSKMDRAMDSLKAMMEATDVVEIKGPGTDLKFSIKEIPAIKCSGKRNIPDGEVFTAPVKTSVNGTISYNAMSPYQGFMFENVKLTFKDGQIVEATANDTERINKIFDTDAGARFVGEFAIGVNPYIMHPMGDILFDEKIGGSFHFTPGQAYETADNGNRSSVHWDLVCIQREDYGGGEMYFDGKLIRKDGIFVVPELEGLNPEQLK</sequence>
<organism evidence="10 11">
    <name type="scientific">Persicobacter diffluens</name>
    <dbReference type="NCBI Taxonomy" id="981"/>
    <lineage>
        <taxon>Bacteria</taxon>
        <taxon>Pseudomonadati</taxon>
        <taxon>Bacteroidota</taxon>
        <taxon>Cytophagia</taxon>
        <taxon>Cytophagales</taxon>
        <taxon>Persicobacteraceae</taxon>
        <taxon>Persicobacter</taxon>
    </lineage>
</organism>